<keyword evidence="2" id="KW-1185">Reference proteome</keyword>
<proteinExistence type="predicted"/>
<dbReference type="Proteomes" id="UP000051952">
    <property type="component" value="Unassembled WGS sequence"/>
</dbReference>
<organism evidence="1 2">
    <name type="scientific">Bodo saltans</name>
    <name type="common">Flagellated protozoan</name>
    <dbReference type="NCBI Taxonomy" id="75058"/>
    <lineage>
        <taxon>Eukaryota</taxon>
        <taxon>Discoba</taxon>
        <taxon>Euglenozoa</taxon>
        <taxon>Kinetoplastea</taxon>
        <taxon>Metakinetoplastina</taxon>
        <taxon>Eubodonida</taxon>
        <taxon>Bodonidae</taxon>
        <taxon>Bodo</taxon>
    </lineage>
</organism>
<name>A0A0S4IPP5_BODSA</name>
<protein>
    <submittedName>
        <fullName evidence="1">Uncharacterized protein</fullName>
    </submittedName>
</protein>
<accession>A0A0S4IPP5</accession>
<dbReference type="OMA" id="TAPLWCF"/>
<evidence type="ECO:0000313" key="2">
    <source>
        <dbReference type="Proteomes" id="UP000051952"/>
    </source>
</evidence>
<evidence type="ECO:0000313" key="1">
    <source>
        <dbReference type="EMBL" id="CUF11360.1"/>
    </source>
</evidence>
<reference evidence="2" key="1">
    <citation type="submission" date="2015-09" db="EMBL/GenBank/DDBJ databases">
        <authorList>
            <consortium name="Pathogen Informatics"/>
        </authorList>
    </citation>
    <scope>NUCLEOTIDE SEQUENCE [LARGE SCALE GENOMIC DNA]</scope>
    <source>
        <strain evidence="2">Lake Konstanz</strain>
    </source>
</reference>
<dbReference type="VEuPathDB" id="TriTrypDB:BSAL_00475"/>
<dbReference type="EMBL" id="CYKH01000241">
    <property type="protein sequence ID" value="CUF11360.1"/>
    <property type="molecule type" value="Genomic_DNA"/>
</dbReference>
<gene>
    <name evidence="1" type="ORF">BSAL_00475</name>
</gene>
<sequence>MQEAASSSHLVRWPTSLCDVLAAHMQAVEHPVQPTYPPFGGDATGKRGSCFVVLRDIFDRLHLMHQFSSQHEKLMTEMVFTFIIELMEDSCSKNFLKPREREKFKAASAKKHPTHAAAKRKRKDDDVAVHSVTDVKEHFSSHLPSDYLLRFLAALPLLVDTFMNFCGGGVETSLLGALWGRVELVLKDLEDGSDVFYSPSQDYQP</sequence>
<dbReference type="AlphaFoldDB" id="A0A0S4IPP5"/>